<name>A0A2P6VI11_9CHLO</name>
<reference evidence="8 9" key="1">
    <citation type="journal article" date="2018" name="Plant J.">
        <title>Genome sequences of Chlorella sorokiniana UTEX 1602 and Micractinium conductrix SAG 241.80: implications to maltose excretion by a green alga.</title>
        <authorList>
            <person name="Arriola M.B."/>
            <person name="Velmurugan N."/>
            <person name="Zhang Y."/>
            <person name="Plunkett M.H."/>
            <person name="Hondzo H."/>
            <person name="Barney B.M."/>
        </authorList>
    </citation>
    <scope>NUCLEOTIDE SEQUENCE [LARGE SCALE GENOMIC DNA]</scope>
    <source>
        <strain evidence="8 9">SAG 241.80</strain>
    </source>
</reference>
<sequence length="434" mass="43147">MDEAEGGLLDLNKAAEALHVQKRRIYDITNVLEGIGVIGKCGKNTVRFTCGALPGGGGGGGGAAAAAAAATAQQDAAGSQASGSGAGAAPGSAAVAGDLEAMRGAERSLEAQVDAVWGALRSMTEHALNKQRLYVTDADIMSLPSMRTSDQVVAVLAPQGTTLEVPEPEEGLEQGARRYRIIIRSEREPIEVWKFFAAEQQQHLPAAAAAAAARGVRGAAHAAARGARGNGRGGGGGGGDEGAEGMMVGEGHCDGEHDDDDLAAAGLGGAASPPRPPPFARHLPSMAPSPDVGMLWGAQPVGVSPALPFLTGHLPGAIPPPPPPAPPMHASTAAVTGPVGGHHGGSSGGGGFAGAPPDGLPSGLGGSSRKSPRLSPALLAQASPGSLLRLDPADAWFTADPTPGEQGFPTLPLADLFRDTPTNNALLGLGGSVL</sequence>
<dbReference type="InterPro" id="IPR037241">
    <property type="entry name" value="E2F-DP_heterodim"/>
</dbReference>
<accession>A0A2P6VI11</accession>
<evidence type="ECO:0000256" key="5">
    <source>
        <dbReference type="RuleBase" id="RU003796"/>
    </source>
</evidence>
<evidence type="ECO:0000313" key="9">
    <source>
        <dbReference type="Proteomes" id="UP000239649"/>
    </source>
</evidence>
<dbReference type="AlphaFoldDB" id="A0A2P6VI11"/>
<dbReference type="Gene3D" id="6.10.250.540">
    <property type="match status" value="1"/>
</dbReference>
<feature type="compositionally biased region" description="Gly residues" evidence="6">
    <location>
        <begin position="228"/>
        <end position="240"/>
    </location>
</feature>
<feature type="compositionally biased region" description="Pro residues" evidence="6">
    <location>
        <begin position="317"/>
        <end position="327"/>
    </location>
</feature>
<keyword evidence="2 5" id="KW-0805">Transcription regulation</keyword>
<dbReference type="Gene3D" id="1.10.10.10">
    <property type="entry name" value="Winged helix-like DNA-binding domain superfamily/Winged helix DNA-binding domain"/>
    <property type="match status" value="1"/>
</dbReference>
<organism evidence="8 9">
    <name type="scientific">Micractinium conductrix</name>
    <dbReference type="NCBI Taxonomy" id="554055"/>
    <lineage>
        <taxon>Eukaryota</taxon>
        <taxon>Viridiplantae</taxon>
        <taxon>Chlorophyta</taxon>
        <taxon>core chlorophytes</taxon>
        <taxon>Trebouxiophyceae</taxon>
        <taxon>Chlorellales</taxon>
        <taxon>Chlorellaceae</taxon>
        <taxon>Chlorella clade</taxon>
        <taxon>Micractinium</taxon>
    </lineage>
</organism>
<dbReference type="InterPro" id="IPR032198">
    <property type="entry name" value="E2F_CC-MB"/>
</dbReference>
<dbReference type="PANTHER" id="PTHR12081:SF18">
    <property type="entry name" value="TRANSCRIPTION FACTOR E2F2-RELATED"/>
    <property type="match status" value="1"/>
</dbReference>
<dbReference type="SMART" id="SM01372">
    <property type="entry name" value="E2F_TDP"/>
    <property type="match status" value="1"/>
</dbReference>
<keyword evidence="5" id="KW-0539">Nucleus</keyword>
<dbReference type="STRING" id="554055.A0A2P6VI11"/>
<comment type="similarity">
    <text evidence="1 5">Belongs to the E2F/DP family.</text>
</comment>
<gene>
    <name evidence="8" type="ORF">C2E20_3194</name>
</gene>
<evidence type="ECO:0000313" key="8">
    <source>
        <dbReference type="EMBL" id="PSC73721.1"/>
    </source>
</evidence>
<feature type="compositionally biased region" description="Low complexity" evidence="6">
    <location>
        <begin position="354"/>
        <end position="374"/>
    </location>
</feature>
<dbReference type="SUPFAM" id="SSF46785">
    <property type="entry name" value="Winged helix' DNA-binding domain"/>
    <property type="match status" value="1"/>
</dbReference>
<evidence type="ECO:0000259" key="7">
    <source>
        <dbReference type="SMART" id="SM01372"/>
    </source>
</evidence>
<dbReference type="InterPro" id="IPR036388">
    <property type="entry name" value="WH-like_DNA-bd_sf"/>
</dbReference>
<feature type="region of interest" description="Disordered" evidence="6">
    <location>
        <begin position="314"/>
        <end position="374"/>
    </location>
</feature>
<protein>
    <submittedName>
        <fullName evidence="8">Transcription factor E2FA-like</fullName>
    </submittedName>
</protein>
<evidence type="ECO:0000256" key="2">
    <source>
        <dbReference type="ARBA" id="ARBA00023015"/>
    </source>
</evidence>
<feature type="domain" description="E2F/DP family winged-helix DNA-binding" evidence="7">
    <location>
        <begin position="2"/>
        <end position="50"/>
    </location>
</feature>
<dbReference type="GO" id="GO:0046983">
    <property type="term" value="F:protein dimerization activity"/>
    <property type="evidence" value="ECO:0007669"/>
    <property type="project" value="InterPro"/>
</dbReference>
<dbReference type="InterPro" id="IPR003316">
    <property type="entry name" value="E2F_WHTH_DNA-bd_dom"/>
</dbReference>
<dbReference type="GO" id="GO:0090575">
    <property type="term" value="C:RNA polymerase II transcription regulator complex"/>
    <property type="evidence" value="ECO:0007669"/>
    <property type="project" value="TreeGrafter"/>
</dbReference>
<dbReference type="Pfam" id="PF16421">
    <property type="entry name" value="E2F_CC-MB"/>
    <property type="match status" value="1"/>
</dbReference>
<dbReference type="PANTHER" id="PTHR12081">
    <property type="entry name" value="TRANSCRIPTION FACTOR E2F"/>
    <property type="match status" value="1"/>
</dbReference>
<dbReference type="Proteomes" id="UP000239649">
    <property type="component" value="Unassembled WGS sequence"/>
</dbReference>
<keyword evidence="3 5" id="KW-0238">DNA-binding</keyword>
<evidence type="ECO:0000256" key="4">
    <source>
        <dbReference type="ARBA" id="ARBA00023163"/>
    </source>
</evidence>
<comment type="caution">
    <text evidence="8">The sequence shown here is derived from an EMBL/GenBank/DDBJ whole genome shotgun (WGS) entry which is preliminary data.</text>
</comment>
<dbReference type="InterPro" id="IPR015633">
    <property type="entry name" value="E2F"/>
</dbReference>
<dbReference type="CDD" id="cd14660">
    <property type="entry name" value="E2F_DD"/>
    <property type="match status" value="1"/>
</dbReference>
<dbReference type="Pfam" id="PF02319">
    <property type="entry name" value="WHD_E2F_TDP"/>
    <property type="match status" value="1"/>
</dbReference>
<keyword evidence="4 5" id="KW-0804">Transcription</keyword>
<dbReference type="OrthoDB" id="1743261at2759"/>
<feature type="region of interest" description="Disordered" evidence="6">
    <location>
        <begin position="223"/>
        <end position="285"/>
    </location>
</feature>
<evidence type="ECO:0000256" key="6">
    <source>
        <dbReference type="SAM" id="MobiDB-lite"/>
    </source>
</evidence>
<dbReference type="InterPro" id="IPR036390">
    <property type="entry name" value="WH_DNA-bd_sf"/>
</dbReference>
<feature type="compositionally biased region" description="Gly residues" evidence="6">
    <location>
        <begin position="338"/>
        <end position="353"/>
    </location>
</feature>
<feature type="compositionally biased region" description="Low complexity" evidence="6">
    <location>
        <begin position="328"/>
        <end position="337"/>
    </location>
</feature>
<evidence type="ECO:0000256" key="1">
    <source>
        <dbReference type="ARBA" id="ARBA00010940"/>
    </source>
</evidence>
<keyword evidence="9" id="KW-1185">Reference proteome</keyword>
<dbReference type="SUPFAM" id="SSF144074">
    <property type="entry name" value="E2F-DP heterodimerization region"/>
    <property type="match status" value="1"/>
</dbReference>
<dbReference type="GO" id="GO:0000978">
    <property type="term" value="F:RNA polymerase II cis-regulatory region sequence-specific DNA binding"/>
    <property type="evidence" value="ECO:0007669"/>
    <property type="project" value="InterPro"/>
</dbReference>
<dbReference type="EMBL" id="LHPF02000006">
    <property type="protein sequence ID" value="PSC73721.1"/>
    <property type="molecule type" value="Genomic_DNA"/>
</dbReference>
<comment type="subcellular location">
    <subcellularLocation>
        <location evidence="5">Nucleus</location>
    </subcellularLocation>
</comment>
<evidence type="ECO:0000256" key="3">
    <source>
        <dbReference type="ARBA" id="ARBA00023125"/>
    </source>
</evidence>
<dbReference type="GO" id="GO:0000981">
    <property type="term" value="F:DNA-binding transcription factor activity, RNA polymerase II-specific"/>
    <property type="evidence" value="ECO:0007669"/>
    <property type="project" value="TreeGrafter"/>
</dbReference>
<proteinExistence type="inferred from homology"/>